<protein>
    <recommendedName>
        <fullName evidence="3">HPF/RaiA family ribosome-associated protein</fullName>
    </recommendedName>
</protein>
<evidence type="ECO:0000313" key="2">
    <source>
        <dbReference type="Proteomes" id="UP001239462"/>
    </source>
</evidence>
<dbReference type="InterPro" id="IPR036567">
    <property type="entry name" value="RHF-like"/>
</dbReference>
<keyword evidence="2" id="KW-1185">Reference proteome</keyword>
<evidence type="ECO:0008006" key="3">
    <source>
        <dbReference type="Google" id="ProtNLM"/>
    </source>
</evidence>
<gene>
    <name evidence="1" type="ORF">QTN89_04990</name>
</gene>
<reference evidence="1 2" key="1">
    <citation type="submission" date="2023-06" db="EMBL/GenBank/DDBJ databases">
        <title>Roseiconus lacunae JC819 isolated from Gulf of Mannar region, Tamil Nadu.</title>
        <authorList>
            <person name="Pk S."/>
            <person name="Ch S."/>
            <person name="Ch V.R."/>
        </authorList>
    </citation>
    <scope>NUCLEOTIDE SEQUENCE [LARGE SCALE GENOMIC DNA]</scope>
    <source>
        <strain evidence="1 2">JC819</strain>
    </source>
</reference>
<organism evidence="1 2">
    <name type="scientific">Roseiconus lacunae</name>
    <dbReference type="NCBI Taxonomy" id="2605694"/>
    <lineage>
        <taxon>Bacteria</taxon>
        <taxon>Pseudomonadati</taxon>
        <taxon>Planctomycetota</taxon>
        <taxon>Planctomycetia</taxon>
        <taxon>Pirellulales</taxon>
        <taxon>Pirellulaceae</taxon>
        <taxon>Roseiconus</taxon>
    </lineage>
</organism>
<dbReference type="Proteomes" id="UP001239462">
    <property type="component" value="Unassembled WGS sequence"/>
</dbReference>
<comment type="caution">
    <text evidence="1">The sequence shown here is derived from an EMBL/GenBank/DDBJ whole genome shotgun (WGS) entry which is preliminary data.</text>
</comment>
<dbReference type="Gene3D" id="3.30.160.100">
    <property type="entry name" value="Ribosome hibernation promotion factor-like"/>
    <property type="match status" value="1"/>
</dbReference>
<evidence type="ECO:0000313" key="1">
    <source>
        <dbReference type="EMBL" id="MDM4014775.1"/>
    </source>
</evidence>
<sequence>MNVSVGIAPSPRQEVMRALITARVRSTLERFSDRISQVDVALTDENGPRGGEDMRCRIKIVMPKFKTVVTTAVESKPLAAVALAAERARRIAVSRLQRTRETRRTRILENSIFNDTPE</sequence>
<dbReference type="RefSeq" id="WP_149496722.1">
    <property type="nucleotide sequence ID" value="NZ_JAJMQV010000189.1"/>
</dbReference>
<dbReference type="EMBL" id="JASZZN010000003">
    <property type="protein sequence ID" value="MDM4014775.1"/>
    <property type="molecule type" value="Genomic_DNA"/>
</dbReference>
<name>A0ABT7PE48_9BACT</name>
<proteinExistence type="predicted"/>
<dbReference type="SUPFAM" id="SSF69754">
    <property type="entry name" value="Ribosome binding protein Y (YfiA homologue)"/>
    <property type="match status" value="1"/>
</dbReference>
<accession>A0ABT7PE48</accession>